<dbReference type="SUPFAM" id="SSF55781">
    <property type="entry name" value="GAF domain-like"/>
    <property type="match status" value="1"/>
</dbReference>
<evidence type="ECO:0000313" key="5">
    <source>
        <dbReference type="EMBL" id="AUT76258.1"/>
    </source>
</evidence>
<dbReference type="PROSITE" id="PS51078">
    <property type="entry name" value="ICLR_ED"/>
    <property type="match status" value="1"/>
</dbReference>
<keyword evidence="1" id="KW-0805">Transcription regulation</keyword>
<evidence type="ECO:0000256" key="2">
    <source>
        <dbReference type="ARBA" id="ARBA00023125"/>
    </source>
</evidence>
<protein>
    <submittedName>
        <fullName evidence="5">IclR family transcriptional regulator</fullName>
    </submittedName>
</protein>
<dbReference type="KEGG" id="phs:C2L64_49220"/>
<dbReference type="GO" id="GO:0003677">
    <property type="term" value="F:DNA binding"/>
    <property type="evidence" value="ECO:0007669"/>
    <property type="project" value="UniProtKB-KW"/>
</dbReference>
<dbReference type="GO" id="GO:0003700">
    <property type="term" value="F:DNA-binding transcription factor activity"/>
    <property type="evidence" value="ECO:0007669"/>
    <property type="project" value="TreeGrafter"/>
</dbReference>
<dbReference type="Gene3D" id="3.30.450.40">
    <property type="match status" value="1"/>
</dbReference>
<dbReference type="InterPro" id="IPR036388">
    <property type="entry name" value="WH-like_DNA-bd_sf"/>
</dbReference>
<keyword evidence="3" id="KW-0804">Transcription</keyword>
<proteinExistence type="predicted"/>
<dbReference type="InterPro" id="IPR050707">
    <property type="entry name" value="HTH_MetabolicPath_Reg"/>
</dbReference>
<organism evidence="5 6">
    <name type="scientific">Paraburkholderia hospita</name>
    <dbReference type="NCBI Taxonomy" id="169430"/>
    <lineage>
        <taxon>Bacteria</taxon>
        <taxon>Pseudomonadati</taxon>
        <taxon>Pseudomonadota</taxon>
        <taxon>Betaproteobacteria</taxon>
        <taxon>Burkholderiales</taxon>
        <taxon>Burkholderiaceae</taxon>
        <taxon>Paraburkholderia</taxon>
    </lineage>
</organism>
<dbReference type="PANTHER" id="PTHR30136:SF8">
    <property type="entry name" value="TRANSCRIPTIONAL REGULATORY PROTEIN"/>
    <property type="match status" value="1"/>
</dbReference>
<dbReference type="Pfam" id="PF01614">
    <property type="entry name" value="IclR_C"/>
    <property type="match status" value="1"/>
</dbReference>
<dbReference type="Gene3D" id="1.10.10.10">
    <property type="entry name" value="Winged helix-like DNA-binding domain superfamily/Winged helix DNA-binding domain"/>
    <property type="match status" value="1"/>
</dbReference>
<accession>A0AAN1JLG6</accession>
<dbReference type="InterPro" id="IPR036390">
    <property type="entry name" value="WH_DNA-bd_sf"/>
</dbReference>
<name>A0AAN1JLG6_9BURK</name>
<evidence type="ECO:0000259" key="4">
    <source>
        <dbReference type="PROSITE" id="PS51078"/>
    </source>
</evidence>
<dbReference type="InterPro" id="IPR005471">
    <property type="entry name" value="Tscrpt_reg_IclR_N"/>
</dbReference>
<gene>
    <name evidence="5" type="ORF">C2L64_49220</name>
</gene>
<evidence type="ECO:0000313" key="6">
    <source>
        <dbReference type="Proteomes" id="UP000236649"/>
    </source>
</evidence>
<dbReference type="InterPro" id="IPR014757">
    <property type="entry name" value="Tscrpt_reg_IclR_C"/>
</dbReference>
<dbReference type="EMBL" id="CP026109">
    <property type="protein sequence ID" value="AUT76258.1"/>
    <property type="molecule type" value="Genomic_DNA"/>
</dbReference>
<reference evidence="5 6" key="1">
    <citation type="submission" date="2018-01" db="EMBL/GenBank/DDBJ databases">
        <title>Species boundaries and ecological features among Paraburkholderia terrae DSMZ17804T, P. hospita DSMZ17164T and P. caribensis DSMZ13236T.</title>
        <authorList>
            <person name="Pratama A.A."/>
        </authorList>
    </citation>
    <scope>NUCLEOTIDE SEQUENCE [LARGE SCALE GENOMIC DNA]</scope>
    <source>
        <strain evidence="5 6">DSM 17164</strain>
    </source>
</reference>
<sequence>MGAAEKSGMEAKKAVQELAAKGPKEQRGIHAMEVGGTLLRHLADAGQPVSMAALSAATNVPLNQVFTYMVSLVRTGLVRRDVMTQSYEPGPLSLNLGLRALAQLPLLKETMLRVADLAGEANRGVFVAIWADRGPTVVRYLGPDIYVHTGLHVGAVMSIAYSSTGRLFAAFMPRRAIDPMLQRDVAERSGVSGPQATGVIDELLLDIRQRCLARTTGLPIPGIDSISAPIFNQAGELALAVTVFGPSGSIDGSRDGCVAERLSALTSELSSERYPAFLHM</sequence>
<dbReference type="PANTHER" id="PTHR30136">
    <property type="entry name" value="HELIX-TURN-HELIX TRANSCRIPTIONAL REGULATOR, ICLR FAMILY"/>
    <property type="match status" value="1"/>
</dbReference>
<evidence type="ECO:0000256" key="3">
    <source>
        <dbReference type="ARBA" id="ARBA00023163"/>
    </source>
</evidence>
<evidence type="ECO:0000256" key="1">
    <source>
        <dbReference type="ARBA" id="ARBA00023015"/>
    </source>
</evidence>
<feature type="domain" description="IclR-ED" evidence="4">
    <location>
        <begin position="92"/>
        <end position="279"/>
    </location>
</feature>
<keyword evidence="2" id="KW-0238">DNA-binding</keyword>
<dbReference type="AlphaFoldDB" id="A0AAN1JLG6"/>
<dbReference type="Proteomes" id="UP000236649">
    <property type="component" value="Chromosome 5"/>
</dbReference>
<dbReference type="GO" id="GO:0045892">
    <property type="term" value="P:negative regulation of DNA-templated transcription"/>
    <property type="evidence" value="ECO:0007669"/>
    <property type="project" value="TreeGrafter"/>
</dbReference>
<dbReference type="SUPFAM" id="SSF46785">
    <property type="entry name" value="Winged helix' DNA-binding domain"/>
    <property type="match status" value="1"/>
</dbReference>
<dbReference type="SMART" id="SM00346">
    <property type="entry name" value="HTH_ICLR"/>
    <property type="match status" value="1"/>
</dbReference>
<dbReference type="InterPro" id="IPR029016">
    <property type="entry name" value="GAF-like_dom_sf"/>
</dbReference>
<dbReference type="Pfam" id="PF09339">
    <property type="entry name" value="HTH_IclR"/>
    <property type="match status" value="1"/>
</dbReference>